<proteinExistence type="predicted"/>
<evidence type="ECO:0000256" key="2">
    <source>
        <dbReference type="SAM" id="Coils"/>
    </source>
</evidence>
<feature type="domain" description="Gylcosyl hydrolase 115 C-terminal" evidence="4">
    <location>
        <begin position="825"/>
        <end position="1010"/>
    </location>
</feature>
<dbReference type="GO" id="GO:0016787">
    <property type="term" value="F:hydrolase activity"/>
    <property type="evidence" value="ECO:0007669"/>
    <property type="project" value="UniProtKB-KW"/>
</dbReference>
<evidence type="ECO:0000313" key="6">
    <source>
        <dbReference type="Proteomes" id="UP000576082"/>
    </source>
</evidence>
<dbReference type="AlphaFoldDB" id="A0A7X9RZN6"/>
<keyword evidence="2" id="KW-0175">Coiled coil</keyword>
<dbReference type="InterPro" id="IPR029018">
    <property type="entry name" value="Hex-like_dom2"/>
</dbReference>
<dbReference type="Pfam" id="PF15979">
    <property type="entry name" value="Glyco_hydro_115"/>
    <property type="match status" value="1"/>
</dbReference>
<organism evidence="5 6">
    <name type="scientific">Flammeovirga aprica JL-4</name>
    <dbReference type="NCBI Taxonomy" id="694437"/>
    <lineage>
        <taxon>Bacteria</taxon>
        <taxon>Pseudomonadati</taxon>
        <taxon>Bacteroidota</taxon>
        <taxon>Cytophagia</taxon>
        <taxon>Cytophagales</taxon>
        <taxon>Flammeovirgaceae</taxon>
        <taxon>Flammeovirga</taxon>
    </lineage>
</organism>
<comment type="caution">
    <text evidence="5">The sequence shown here is derived from an EMBL/GenBank/DDBJ whole genome shotgun (WGS) entry which is preliminary data.</text>
</comment>
<dbReference type="PANTHER" id="PTHR37842">
    <property type="match status" value="1"/>
</dbReference>
<reference evidence="5 6" key="1">
    <citation type="submission" date="2020-04" db="EMBL/GenBank/DDBJ databases">
        <title>Flammeovirga sp. SR4, a novel species isolated from seawater.</title>
        <authorList>
            <person name="Wang X."/>
        </authorList>
    </citation>
    <scope>NUCLEOTIDE SEQUENCE [LARGE SCALE GENOMIC DNA]</scope>
    <source>
        <strain evidence="5 6">ATCC 23126</strain>
    </source>
</reference>
<protein>
    <recommendedName>
        <fullName evidence="4">Gylcosyl hydrolase 115 C-terminal domain-containing protein</fullName>
    </recommendedName>
</protein>
<dbReference type="Gene3D" id="2.60.120.430">
    <property type="entry name" value="Galactose-binding lectin"/>
    <property type="match status" value="1"/>
</dbReference>
<dbReference type="Gene3D" id="1.20.58.2150">
    <property type="match status" value="1"/>
</dbReference>
<evidence type="ECO:0000313" key="5">
    <source>
        <dbReference type="EMBL" id="NME71747.1"/>
    </source>
</evidence>
<dbReference type="InterPro" id="IPR008979">
    <property type="entry name" value="Galactose-bd-like_sf"/>
</dbReference>
<dbReference type="SUPFAM" id="SSF49785">
    <property type="entry name" value="Galactose-binding domain-like"/>
    <property type="match status" value="1"/>
</dbReference>
<dbReference type="InterPro" id="IPR041437">
    <property type="entry name" value="GH115_C"/>
</dbReference>
<dbReference type="Pfam" id="PF17829">
    <property type="entry name" value="GH115_C"/>
    <property type="match status" value="1"/>
</dbReference>
<dbReference type="Gene3D" id="3.20.20.520">
    <property type="entry name" value="Glycosyl hydrolase family 115"/>
    <property type="match status" value="1"/>
</dbReference>
<gene>
    <name evidence="5" type="ORF">HHU12_27525</name>
</gene>
<evidence type="ECO:0000259" key="4">
    <source>
        <dbReference type="Pfam" id="PF17829"/>
    </source>
</evidence>
<dbReference type="InterPro" id="IPR042301">
    <property type="entry name" value="GH115_sf"/>
</dbReference>
<name>A0A7X9RZN6_9BACT</name>
<dbReference type="InterPro" id="IPR031924">
    <property type="entry name" value="GH115"/>
</dbReference>
<dbReference type="SUPFAM" id="SSF55545">
    <property type="entry name" value="beta-N-acetylhexosaminidase-like domain"/>
    <property type="match status" value="1"/>
</dbReference>
<evidence type="ECO:0000256" key="1">
    <source>
        <dbReference type="ARBA" id="ARBA00022801"/>
    </source>
</evidence>
<dbReference type="Gene3D" id="3.30.379.10">
    <property type="entry name" value="Chitobiase/beta-hexosaminidase domain 2-like"/>
    <property type="match status" value="1"/>
</dbReference>
<accession>A0A7X9RZN6</accession>
<sequence>MKKTLKAIIGFMVVLTMVCTDAKGQNSFPLFKNKEVATIYVSSSSAPQILRAVKDLQNDIEMVTGQKPKVVHSLKHAGTNSILIGSVNDTNLLKLQKKNKLEEAKGIEGLEQSFLLKAEQKPFGKIDNGLIVLGSDALGTVYGIYEISEKIGVSPLYWWCDIEPTRKSEVIIEDCLLLPKAPSVRFRGIFINDEEALTQWSENTSQEKLKGHPSPEVYERVFELLLRLKANTIWPAMMKRSSYFFEAKDENGKPINPSNAKKYGIYVGSSHCENMARNNYDEWHDWAEAHANQYDAVGVPVWDYTVNPKTIEAYWQERLEESKEYNMIYTLGIRGVHDSPFLYENLKNPTLENKVKLLQTVIDRQRQMIKETFGAEDAVPQVFVPYEETGELYNGESRDGKEKCEGVKIPEDVMMVWTEDNFGYARQLPKPEEQKRAGGNGIYYHLAYQGYPTAYDWLYTTPLPLIQEELEKVYNANAREFWIVNVGDIKPAELGLQFFMQLAYDINAYPKNTANTFLQKSAQQHFKMDEIQAEEVADLITDFHNLCRSKRPEAMTPFWDWTFQNTWMYQYYSPFDFGDEAQRQIAEAEKFENKAKKIYDRLDEKAKASFWHLAYYPIRSTHLMLKKIEYYRKNTFYAKQGRFASVNAYKELSQKAEKDIQSDLQFYRQMKSGKWDGIMDPYALYNFKERIFDVANIPNNLVYDERFQEEVQNGIGSVCEGQITGDEEVELRFSSFENNTRFIDIFNRGLKTQSWELESEVEWLNFSKVSGVVDVEERILVNIDWEKLKNGTHLTVFKIKGSDGYLKSYPVKAVKHSFELKDKSYVEGNGLLAIEAEKFTSFSKGSNGGEWEEYGQFGYNGSSMFVKGGTKIQKDIKGNGARLDYSVYFTSTGTFYGQLYRIPTLNEGKGKTCQIAIGLDDAEPQVLNGIRHKGQKINTVMSDGSKETINWHRNVLLQMEKLPFKITVNKVGYHTLSIYQVDEGIGLDRIVICTDAQAEKIQKRTLLGSPESYHTFSEYKAVMPAMLPKIKTQNITVRAYENPEPLSEINLNFAMYAMVETHGFTPVNQRHIYNPNINQFGWDKNDVKHVGFSHNESSERVPFWQRDGLKGKKEARFYIKLKKGVYDLTFYMGDARIKEEMIYNKGIDYKMSFKINDKLLMDNEAVYTGKQKIETVEVEVKEDELLTLTLSGKWMINALKIKPKEEN</sequence>
<keyword evidence="3" id="KW-0732">Signal</keyword>
<feature type="chain" id="PRO_5031106394" description="Gylcosyl hydrolase 115 C-terminal domain-containing protein" evidence="3">
    <location>
        <begin position="23"/>
        <end position="1207"/>
    </location>
</feature>
<dbReference type="Proteomes" id="UP000576082">
    <property type="component" value="Unassembled WGS sequence"/>
</dbReference>
<feature type="signal peptide" evidence="3">
    <location>
        <begin position="1"/>
        <end position="22"/>
    </location>
</feature>
<evidence type="ECO:0000256" key="3">
    <source>
        <dbReference type="SAM" id="SignalP"/>
    </source>
</evidence>
<dbReference type="PANTHER" id="PTHR37842:SF2">
    <property type="entry name" value="GYLCOSYL HYDROLASE 115 C-TERMINAL DOMAIN-CONTAINING PROTEIN"/>
    <property type="match status" value="1"/>
</dbReference>
<dbReference type="RefSeq" id="WP_169659953.1">
    <property type="nucleotide sequence ID" value="NZ_JABANE010000112.1"/>
</dbReference>
<keyword evidence="6" id="KW-1185">Reference proteome</keyword>
<dbReference type="Gene3D" id="2.60.120.1620">
    <property type="match status" value="1"/>
</dbReference>
<feature type="coiled-coil region" evidence="2">
    <location>
        <begin position="581"/>
        <end position="608"/>
    </location>
</feature>
<keyword evidence="1" id="KW-0378">Hydrolase</keyword>
<dbReference type="EMBL" id="JABANE010000112">
    <property type="protein sequence ID" value="NME71747.1"/>
    <property type="molecule type" value="Genomic_DNA"/>
</dbReference>
<dbReference type="GO" id="GO:0005975">
    <property type="term" value="P:carbohydrate metabolic process"/>
    <property type="evidence" value="ECO:0007669"/>
    <property type="project" value="UniProtKB-ARBA"/>
</dbReference>